<keyword evidence="3" id="KW-1185">Reference proteome</keyword>
<feature type="signal peptide" evidence="1">
    <location>
        <begin position="1"/>
        <end position="24"/>
    </location>
</feature>
<reference evidence="3" key="1">
    <citation type="submission" date="2019-01" db="EMBL/GenBank/DDBJ databases">
        <title>Cytophagaceae bacterium strain CAR-16.</title>
        <authorList>
            <person name="Chen W.-M."/>
        </authorList>
    </citation>
    <scope>NUCLEOTIDE SEQUENCE [LARGE SCALE GENOMIC DNA]</scope>
    <source>
        <strain evidence="3">CHR27</strain>
    </source>
</reference>
<keyword evidence="1" id="KW-0732">Signal</keyword>
<feature type="chain" id="PRO_5020423198" evidence="1">
    <location>
        <begin position="25"/>
        <end position="114"/>
    </location>
</feature>
<organism evidence="2 3">
    <name type="scientific">Sphingobium fluviale</name>
    <dbReference type="NCBI Taxonomy" id="2506423"/>
    <lineage>
        <taxon>Bacteria</taxon>
        <taxon>Pseudomonadati</taxon>
        <taxon>Pseudomonadota</taxon>
        <taxon>Alphaproteobacteria</taxon>
        <taxon>Sphingomonadales</taxon>
        <taxon>Sphingomonadaceae</taxon>
        <taxon>Sphingobium</taxon>
    </lineage>
</organism>
<accession>A0A4Q1KK07</accession>
<proteinExistence type="predicted"/>
<sequence>MSVFKKMTIATLALLSVVSTSANAYDTQNRRIRINNYSSLPVYHLYISNAGSRRWNSDQLGASESIGSNRSQVWNVDDGSGYCRFDFKFVMSDGSTRYKYNYNVCEASYLDVID</sequence>
<name>A0A4Q1KK07_9SPHN</name>
<dbReference type="AlphaFoldDB" id="A0A4Q1KK07"/>
<evidence type="ECO:0000313" key="2">
    <source>
        <dbReference type="EMBL" id="RXR29539.1"/>
    </source>
</evidence>
<evidence type="ECO:0000256" key="1">
    <source>
        <dbReference type="SAM" id="SignalP"/>
    </source>
</evidence>
<dbReference type="EMBL" id="SBKP01000004">
    <property type="protein sequence ID" value="RXR29539.1"/>
    <property type="molecule type" value="Genomic_DNA"/>
</dbReference>
<comment type="caution">
    <text evidence="2">The sequence shown here is derived from an EMBL/GenBank/DDBJ whole genome shotgun (WGS) entry which is preliminary data.</text>
</comment>
<dbReference type="Proteomes" id="UP000290958">
    <property type="component" value="Unassembled WGS sequence"/>
</dbReference>
<gene>
    <name evidence="2" type="ORF">EQG66_06205</name>
</gene>
<evidence type="ECO:0000313" key="3">
    <source>
        <dbReference type="Proteomes" id="UP000290958"/>
    </source>
</evidence>
<dbReference type="OrthoDB" id="4736977at2"/>
<dbReference type="RefSeq" id="WP_129403729.1">
    <property type="nucleotide sequence ID" value="NZ_SBKP01000004.1"/>
</dbReference>
<protein>
    <submittedName>
        <fullName evidence="2">Uncharacterized protein</fullName>
    </submittedName>
</protein>